<organism evidence="2">
    <name type="scientific">freshwater metagenome</name>
    <dbReference type="NCBI Taxonomy" id="449393"/>
    <lineage>
        <taxon>unclassified sequences</taxon>
        <taxon>metagenomes</taxon>
        <taxon>ecological metagenomes</taxon>
    </lineage>
</organism>
<feature type="region of interest" description="Disordered" evidence="1">
    <location>
        <begin position="48"/>
        <end position="70"/>
    </location>
</feature>
<reference evidence="2" key="1">
    <citation type="submission" date="2020-05" db="EMBL/GenBank/DDBJ databases">
        <authorList>
            <person name="Chiriac C."/>
            <person name="Salcher M."/>
            <person name="Ghai R."/>
            <person name="Kavagutti S V."/>
        </authorList>
    </citation>
    <scope>NUCLEOTIDE SEQUENCE</scope>
</reference>
<gene>
    <name evidence="2" type="ORF">UFOPK3773_01917</name>
</gene>
<evidence type="ECO:0000256" key="1">
    <source>
        <dbReference type="SAM" id="MobiDB-lite"/>
    </source>
</evidence>
<proteinExistence type="predicted"/>
<accession>A0A6J7KTR9</accession>
<dbReference type="AlphaFoldDB" id="A0A6J7KTR9"/>
<evidence type="ECO:0000313" key="2">
    <source>
        <dbReference type="EMBL" id="CAB4959808.1"/>
    </source>
</evidence>
<name>A0A6J7KTR9_9ZZZZ</name>
<sequence>MRPALVCGAAMYPSSSSTAMSLRTVADDTPKWCLSTSALEPTGSRVVTKSSMMARSTARRRSSNMSRLQPGGWYSVSGDRLALSQNECQSMPPVAMAPGTAGAVGGE</sequence>
<dbReference type="EMBL" id="CAFBNF010000274">
    <property type="protein sequence ID" value="CAB4959808.1"/>
    <property type="molecule type" value="Genomic_DNA"/>
</dbReference>
<protein>
    <submittedName>
        <fullName evidence="2">Unannotated protein</fullName>
    </submittedName>
</protein>